<dbReference type="STRING" id="1121266.SAMN02745883_01985"/>
<dbReference type="AlphaFoldDB" id="A0A1M6S8Z2"/>
<dbReference type="Proteomes" id="UP000184082">
    <property type="component" value="Unassembled WGS sequence"/>
</dbReference>
<proteinExistence type="predicted"/>
<evidence type="ECO:0000313" key="2">
    <source>
        <dbReference type="Proteomes" id="UP000184082"/>
    </source>
</evidence>
<dbReference type="InterPro" id="IPR036390">
    <property type="entry name" value="WH_DNA-bd_sf"/>
</dbReference>
<name>A0A1M6S8Z2_9FIRM</name>
<dbReference type="SUPFAM" id="SSF46785">
    <property type="entry name" value="Winged helix' DNA-binding domain"/>
    <property type="match status" value="1"/>
</dbReference>
<dbReference type="EMBL" id="FRAJ01000017">
    <property type="protein sequence ID" value="SHK41203.1"/>
    <property type="molecule type" value="Genomic_DNA"/>
</dbReference>
<evidence type="ECO:0008006" key="3">
    <source>
        <dbReference type="Google" id="ProtNLM"/>
    </source>
</evidence>
<keyword evidence="2" id="KW-1185">Reference proteome</keyword>
<organism evidence="1 2">
    <name type="scientific">Caminicella sporogenes DSM 14501</name>
    <dbReference type="NCBI Taxonomy" id="1121266"/>
    <lineage>
        <taxon>Bacteria</taxon>
        <taxon>Bacillati</taxon>
        <taxon>Bacillota</taxon>
        <taxon>Clostridia</taxon>
        <taxon>Peptostreptococcales</taxon>
        <taxon>Caminicellaceae</taxon>
        <taxon>Caminicella</taxon>
    </lineage>
</organism>
<reference evidence="1 2" key="1">
    <citation type="submission" date="2016-11" db="EMBL/GenBank/DDBJ databases">
        <authorList>
            <person name="Jaros S."/>
            <person name="Januszkiewicz K."/>
            <person name="Wedrychowicz H."/>
        </authorList>
    </citation>
    <scope>NUCLEOTIDE SEQUENCE [LARGE SCALE GENOMIC DNA]</scope>
    <source>
        <strain evidence="1 2">DSM 14501</strain>
    </source>
</reference>
<gene>
    <name evidence="1" type="ORF">SAMN02745883_01985</name>
</gene>
<sequence length="59" mass="6893">MEKKELVLKTFKEAGKPLKTGEVAEMSGLDKNEVSKIIKELKSEEKIYSPKRCYYEIKR</sequence>
<dbReference type="InterPro" id="IPR036388">
    <property type="entry name" value="WH-like_DNA-bd_sf"/>
</dbReference>
<dbReference type="Gene3D" id="1.10.10.10">
    <property type="entry name" value="Winged helix-like DNA-binding domain superfamily/Winged helix DNA-binding domain"/>
    <property type="match status" value="1"/>
</dbReference>
<protein>
    <recommendedName>
        <fullName evidence="3">MarR family transcriptional regulator</fullName>
    </recommendedName>
</protein>
<evidence type="ECO:0000313" key="1">
    <source>
        <dbReference type="EMBL" id="SHK41203.1"/>
    </source>
</evidence>
<accession>A0A1M6S8Z2</accession>
<dbReference type="RefSeq" id="WP_072968087.1">
    <property type="nucleotide sequence ID" value="NZ_FRAJ01000017.1"/>
</dbReference>